<keyword evidence="4" id="KW-0479">Metal-binding</keyword>
<accession>A0A1F6NYW6</accession>
<evidence type="ECO:0000256" key="4">
    <source>
        <dbReference type="ARBA" id="ARBA00022723"/>
    </source>
</evidence>
<dbReference type="SUPFAM" id="SSF56784">
    <property type="entry name" value="HAD-like"/>
    <property type="match status" value="1"/>
</dbReference>
<dbReference type="AlphaFoldDB" id="A0A1F6NYW6"/>
<dbReference type="Proteomes" id="UP000178490">
    <property type="component" value="Unassembled WGS sequence"/>
</dbReference>
<dbReference type="EMBL" id="MFRC01000044">
    <property type="protein sequence ID" value="OGH89106.1"/>
    <property type="molecule type" value="Genomic_DNA"/>
</dbReference>
<name>A0A1F6NYW6_9BACT</name>
<protein>
    <recommendedName>
        <fullName evidence="3">5'-nucleotidase</fullName>
        <ecNumber evidence="3">3.1.3.5</ecNumber>
    </recommendedName>
</protein>
<keyword evidence="6" id="KW-0378">Hydrolase</keyword>
<dbReference type="Pfam" id="PF05822">
    <property type="entry name" value="UMPH-1"/>
    <property type="match status" value="1"/>
</dbReference>
<evidence type="ECO:0000256" key="5">
    <source>
        <dbReference type="ARBA" id="ARBA00022741"/>
    </source>
</evidence>
<organism evidence="9 10">
    <name type="scientific">Candidatus Magasanikbacteria bacterium RIFOXYD2_FULL_36_9</name>
    <dbReference type="NCBI Taxonomy" id="1798707"/>
    <lineage>
        <taxon>Bacteria</taxon>
        <taxon>Candidatus Magasanikiibacteriota</taxon>
    </lineage>
</organism>
<evidence type="ECO:0000256" key="3">
    <source>
        <dbReference type="ARBA" id="ARBA00012643"/>
    </source>
</evidence>
<keyword evidence="5" id="KW-0547">Nucleotide-binding</keyword>
<evidence type="ECO:0000313" key="10">
    <source>
        <dbReference type="Proteomes" id="UP000178490"/>
    </source>
</evidence>
<evidence type="ECO:0000256" key="8">
    <source>
        <dbReference type="ARBA" id="ARBA00023080"/>
    </source>
</evidence>
<comment type="catalytic activity">
    <reaction evidence="1">
        <text>a ribonucleoside 5'-phosphate + H2O = a ribonucleoside + phosphate</text>
        <dbReference type="Rhea" id="RHEA:12484"/>
        <dbReference type="ChEBI" id="CHEBI:15377"/>
        <dbReference type="ChEBI" id="CHEBI:18254"/>
        <dbReference type="ChEBI" id="CHEBI:43474"/>
        <dbReference type="ChEBI" id="CHEBI:58043"/>
        <dbReference type="EC" id="3.1.3.5"/>
    </reaction>
</comment>
<dbReference type="GO" id="GO:0008253">
    <property type="term" value="F:5'-nucleotidase activity"/>
    <property type="evidence" value="ECO:0007669"/>
    <property type="project" value="UniProtKB-EC"/>
</dbReference>
<evidence type="ECO:0000313" key="9">
    <source>
        <dbReference type="EMBL" id="OGH89106.1"/>
    </source>
</evidence>
<evidence type="ECO:0000256" key="7">
    <source>
        <dbReference type="ARBA" id="ARBA00022842"/>
    </source>
</evidence>
<comment type="caution">
    <text evidence="9">The sequence shown here is derived from an EMBL/GenBank/DDBJ whole genome shotgun (WGS) entry which is preliminary data.</text>
</comment>
<dbReference type="InterPro" id="IPR006434">
    <property type="entry name" value="Pyrimidine_nucleotidase_eu"/>
</dbReference>
<sequence>MGVTYNKENLEQKIKNFSLGKAKNLHILADFDKTLTQSGIINGKKISSIIGQLRADGYLSQNYVDESFALYNHYGPLEHDQSISRPERLRIMEEWWIKHIELLIKSRLNKRDMDHVVAKNHIKLRPGVSEFLKLLEKFGVPIVIMSGAPAYMIQKQLELAGLMTENVHIVANWYKYDTEGYMIGYKTPIIHSLNKYEITIREFPFFEQLKERKNVMLLGDQIDDLGMIEGFDYDNLLTIGFANEKEDEEKYSKKFDILITENDNFNFINEITKKIL</sequence>
<dbReference type="Gene3D" id="3.40.50.1000">
    <property type="entry name" value="HAD superfamily/HAD-like"/>
    <property type="match status" value="1"/>
</dbReference>
<dbReference type="Gene3D" id="1.10.150.340">
    <property type="entry name" value="Pyrimidine 5'-nucleotidase (UMPH-1), N-terminal domain"/>
    <property type="match status" value="1"/>
</dbReference>
<dbReference type="GO" id="GO:0009117">
    <property type="term" value="P:nucleotide metabolic process"/>
    <property type="evidence" value="ECO:0007669"/>
    <property type="project" value="UniProtKB-KW"/>
</dbReference>
<dbReference type="PANTHER" id="PTHR13045:SF0">
    <property type="entry name" value="7-METHYLGUANOSINE PHOSPHATE-SPECIFIC 5'-NUCLEOTIDASE"/>
    <property type="match status" value="1"/>
</dbReference>
<dbReference type="InterPro" id="IPR023214">
    <property type="entry name" value="HAD_sf"/>
</dbReference>
<dbReference type="PANTHER" id="PTHR13045">
    <property type="entry name" value="5'-NUCLEOTIDASE"/>
    <property type="match status" value="1"/>
</dbReference>
<keyword evidence="8" id="KW-0546">Nucleotide metabolism</keyword>
<dbReference type="EC" id="3.1.3.5" evidence="3"/>
<dbReference type="InterPro" id="IPR036412">
    <property type="entry name" value="HAD-like_sf"/>
</dbReference>
<evidence type="ECO:0000256" key="1">
    <source>
        <dbReference type="ARBA" id="ARBA00000815"/>
    </source>
</evidence>
<reference evidence="9 10" key="1">
    <citation type="journal article" date="2016" name="Nat. Commun.">
        <title>Thousands of microbial genomes shed light on interconnected biogeochemical processes in an aquifer system.</title>
        <authorList>
            <person name="Anantharaman K."/>
            <person name="Brown C.T."/>
            <person name="Hug L.A."/>
            <person name="Sharon I."/>
            <person name="Castelle C.J."/>
            <person name="Probst A.J."/>
            <person name="Thomas B.C."/>
            <person name="Singh A."/>
            <person name="Wilkins M.J."/>
            <person name="Karaoz U."/>
            <person name="Brodie E.L."/>
            <person name="Williams K.H."/>
            <person name="Hubbard S.S."/>
            <person name="Banfield J.F."/>
        </authorList>
    </citation>
    <scope>NUCLEOTIDE SEQUENCE [LARGE SCALE GENOMIC DNA]</scope>
</reference>
<gene>
    <name evidence="9" type="ORF">A2537_00340</name>
</gene>
<proteinExistence type="inferred from homology"/>
<dbReference type="GO" id="GO:0000287">
    <property type="term" value="F:magnesium ion binding"/>
    <property type="evidence" value="ECO:0007669"/>
    <property type="project" value="InterPro"/>
</dbReference>
<evidence type="ECO:0000256" key="6">
    <source>
        <dbReference type="ARBA" id="ARBA00022801"/>
    </source>
</evidence>
<dbReference type="GO" id="GO:0000166">
    <property type="term" value="F:nucleotide binding"/>
    <property type="evidence" value="ECO:0007669"/>
    <property type="project" value="UniProtKB-KW"/>
</dbReference>
<dbReference type="GO" id="GO:0005737">
    <property type="term" value="C:cytoplasm"/>
    <property type="evidence" value="ECO:0007669"/>
    <property type="project" value="InterPro"/>
</dbReference>
<evidence type="ECO:0000256" key="2">
    <source>
        <dbReference type="ARBA" id="ARBA00008389"/>
    </source>
</evidence>
<comment type="similarity">
    <text evidence="2">Belongs to the pyrimidine 5'-nucleotidase family.</text>
</comment>
<keyword evidence="7" id="KW-0460">Magnesium</keyword>